<proteinExistence type="predicted"/>
<feature type="transmembrane region" description="Helical" evidence="13">
    <location>
        <begin position="53"/>
        <end position="77"/>
    </location>
</feature>
<accession>A0AAN6YK44</accession>
<reference evidence="14" key="2">
    <citation type="submission" date="2023-05" db="EMBL/GenBank/DDBJ databases">
        <authorList>
            <consortium name="Lawrence Berkeley National Laboratory"/>
            <person name="Steindorff A."/>
            <person name="Hensen N."/>
            <person name="Bonometti L."/>
            <person name="Westerberg I."/>
            <person name="Brannstrom I.O."/>
            <person name="Guillou S."/>
            <person name="Cros-Aarteil S."/>
            <person name="Calhoun S."/>
            <person name="Haridas S."/>
            <person name="Kuo A."/>
            <person name="Mondo S."/>
            <person name="Pangilinan J."/>
            <person name="Riley R."/>
            <person name="Labutti K."/>
            <person name="Andreopoulos B."/>
            <person name="Lipzen A."/>
            <person name="Chen C."/>
            <person name="Yanf M."/>
            <person name="Daum C."/>
            <person name="Ng V."/>
            <person name="Clum A."/>
            <person name="Ohm R."/>
            <person name="Martin F."/>
            <person name="Silar P."/>
            <person name="Natvig D."/>
            <person name="Lalanne C."/>
            <person name="Gautier V."/>
            <person name="Ament-Velasquez S.L."/>
            <person name="Kruys A."/>
            <person name="Hutchinson M.I."/>
            <person name="Powell A.J."/>
            <person name="Barry K."/>
            <person name="Miller A.N."/>
            <person name="Grigoriev I.V."/>
            <person name="Debuchy R."/>
            <person name="Gladieux P."/>
            <person name="Thoren M.H."/>
            <person name="Johannesson H."/>
        </authorList>
    </citation>
    <scope>NUCLEOTIDE SEQUENCE</scope>
    <source>
        <strain evidence="14">PSN293</strain>
    </source>
</reference>
<evidence type="ECO:0000256" key="2">
    <source>
        <dbReference type="ARBA" id="ARBA00004651"/>
    </source>
</evidence>
<evidence type="ECO:0000256" key="3">
    <source>
        <dbReference type="ARBA" id="ARBA00021242"/>
    </source>
</evidence>
<dbReference type="GO" id="GO:0006811">
    <property type="term" value="P:monoatomic ion transport"/>
    <property type="evidence" value="ECO:0007669"/>
    <property type="project" value="UniProtKB-KW"/>
</dbReference>
<evidence type="ECO:0000256" key="4">
    <source>
        <dbReference type="ARBA" id="ARBA00022448"/>
    </source>
</evidence>
<comment type="caution">
    <text evidence="14">The sequence shown here is derived from an EMBL/GenBank/DDBJ whole genome shotgun (WGS) entry which is preliminary data.</text>
</comment>
<feature type="transmembrane region" description="Helical" evidence="13">
    <location>
        <begin position="256"/>
        <end position="272"/>
    </location>
</feature>
<dbReference type="SUPFAM" id="SSF103473">
    <property type="entry name" value="MFS general substrate transporter"/>
    <property type="match status" value="1"/>
</dbReference>
<dbReference type="Proteomes" id="UP001301769">
    <property type="component" value="Unassembled WGS sequence"/>
</dbReference>
<evidence type="ECO:0000256" key="11">
    <source>
        <dbReference type="ARBA" id="ARBA00032555"/>
    </source>
</evidence>
<keyword evidence="9 13" id="KW-0472">Membrane</keyword>
<evidence type="ECO:0000256" key="13">
    <source>
        <dbReference type="SAM" id="Phobius"/>
    </source>
</evidence>
<protein>
    <recommendedName>
        <fullName evidence="3">Molybdate-anion transporter</fullName>
    </recommendedName>
    <alternativeName>
        <fullName evidence="10">Major facilitator superfamily domain-containing protein 5</fullName>
    </alternativeName>
    <alternativeName>
        <fullName evidence="11">Molybdate transporter 2 homolog</fullName>
    </alternativeName>
</protein>
<dbReference type="PANTHER" id="PTHR23516:SF1">
    <property type="entry name" value="MOLYBDATE-ANION TRANSPORTER"/>
    <property type="match status" value="1"/>
</dbReference>
<keyword evidence="7 13" id="KW-1133">Transmembrane helix</keyword>
<reference evidence="14" key="1">
    <citation type="journal article" date="2023" name="Mol. Phylogenet. Evol.">
        <title>Genome-scale phylogeny and comparative genomics of the fungal order Sordariales.</title>
        <authorList>
            <person name="Hensen N."/>
            <person name="Bonometti L."/>
            <person name="Westerberg I."/>
            <person name="Brannstrom I.O."/>
            <person name="Guillou S."/>
            <person name="Cros-Aarteil S."/>
            <person name="Calhoun S."/>
            <person name="Haridas S."/>
            <person name="Kuo A."/>
            <person name="Mondo S."/>
            <person name="Pangilinan J."/>
            <person name="Riley R."/>
            <person name="LaButti K."/>
            <person name="Andreopoulos B."/>
            <person name="Lipzen A."/>
            <person name="Chen C."/>
            <person name="Yan M."/>
            <person name="Daum C."/>
            <person name="Ng V."/>
            <person name="Clum A."/>
            <person name="Steindorff A."/>
            <person name="Ohm R.A."/>
            <person name="Martin F."/>
            <person name="Silar P."/>
            <person name="Natvig D.O."/>
            <person name="Lalanne C."/>
            <person name="Gautier V."/>
            <person name="Ament-Velasquez S.L."/>
            <person name="Kruys A."/>
            <person name="Hutchinson M.I."/>
            <person name="Powell A.J."/>
            <person name="Barry K."/>
            <person name="Miller A.N."/>
            <person name="Grigoriev I.V."/>
            <person name="Debuchy R."/>
            <person name="Gladieux P."/>
            <person name="Hiltunen Thoren M."/>
            <person name="Johannesson H."/>
        </authorList>
    </citation>
    <scope>NUCLEOTIDE SEQUENCE</scope>
    <source>
        <strain evidence="14">PSN293</strain>
    </source>
</reference>
<dbReference type="EMBL" id="MU858046">
    <property type="protein sequence ID" value="KAK4219898.1"/>
    <property type="molecule type" value="Genomic_DNA"/>
</dbReference>
<name>A0AAN6YK44_9PEZI</name>
<evidence type="ECO:0000256" key="10">
    <source>
        <dbReference type="ARBA" id="ARBA00030646"/>
    </source>
</evidence>
<feature type="region of interest" description="Disordered" evidence="12">
    <location>
        <begin position="115"/>
        <end position="134"/>
    </location>
</feature>
<organism evidence="14 15">
    <name type="scientific">Rhypophila decipiens</name>
    <dbReference type="NCBI Taxonomy" id="261697"/>
    <lineage>
        <taxon>Eukaryota</taxon>
        <taxon>Fungi</taxon>
        <taxon>Dikarya</taxon>
        <taxon>Ascomycota</taxon>
        <taxon>Pezizomycotina</taxon>
        <taxon>Sordariomycetes</taxon>
        <taxon>Sordariomycetidae</taxon>
        <taxon>Sordariales</taxon>
        <taxon>Naviculisporaceae</taxon>
        <taxon>Rhypophila</taxon>
    </lineage>
</organism>
<feature type="transmembrane region" description="Helical" evidence="13">
    <location>
        <begin position="185"/>
        <end position="206"/>
    </location>
</feature>
<dbReference type="AlphaFoldDB" id="A0AAN6YK44"/>
<dbReference type="InterPro" id="IPR008509">
    <property type="entry name" value="MOT2/MFSD5"/>
</dbReference>
<evidence type="ECO:0000256" key="5">
    <source>
        <dbReference type="ARBA" id="ARBA00022475"/>
    </source>
</evidence>
<dbReference type="PANTHER" id="PTHR23516">
    <property type="entry name" value="SAM (S-ADENOSYL METHIONINE) TRANSPORTER"/>
    <property type="match status" value="1"/>
</dbReference>
<evidence type="ECO:0000256" key="1">
    <source>
        <dbReference type="ARBA" id="ARBA00003019"/>
    </source>
</evidence>
<evidence type="ECO:0000256" key="9">
    <source>
        <dbReference type="ARBA" id="ARBA00023136"/>
    </source>
</evidence>
<dbReference type="Gene3D" id="1.20.1250.20">
    <property type="entry name" value="MFS general substrate transporter like domains"/>
    <property type="match status" value="1"/>
</dbReference>
<keyword evidence="4" id="KW-0813">Transport</keyword>
<feature type="transmembrane region" description="Helical" evidence="13">
    <location>
        <begin position="293"/>
        <end position="311"/>
    </location>
</feature>
<evidence type="ECO:0000256" key="7">
    <source>
        <dbReference type="ARBA" id="ARBA00022989"/>
    </source>
</evidence>
<feature type="transmembrane region" description="Helical" evidence="13">
    <location>
        <begin position="227"/>
        <end position="250"/>
    </location>
</feature>
<evidence type="ECO:0000256" key="6">
    <source>
        <dbReference type="ARBA" id="ARBA00022692"/>
    </source>
</evidence>
<dbReference type="InterPro" id="IPR036259">
    <property type="entry name" value="MFS_trans_sf"/>
</dbReference>
<evidence type="ECO:0000256" key="8">
    <source>
        <dbReference type="ARBA" id="ARBA00023065"/>
    </source>
</evidence>
<keyword evidence="8" id="KW-0406">Ion transport</keyword>
<dbReference type="GO" id="GO:0005886">
    <property type="term" value="C:plasma membrane"/>
    <property type="evidence" value="ECO:0007669"/>
    <property type="project" value="UniProtKB-SubCell"/>
</dbReference>
<keyword evidence="5" id="KW-1003">Cell membrane</keyword>
<evidence type="ECO:0000313" key="15">
    <source>
        <dbReference type="Proteomes" id="UP001301769"/>
    </source>
</evidence>
<keyword evidence="15" id="KW-1185">Reference proteome</keyword>
<feature type="transmembrane region" description="Helical" evidence="13">
    <location>
        <begin position="83"/>
        <end position="103"/>
    </location>
</feature>
<comment type="subcellular location">
    <subcellularLocation>
        <location evidence="2">Cell membrane</location>
        <topology evidence="2">Multi-pass membrane protein</topology>
    </subcellularLocation>
</comment>
<dbReference type="Pfam" id="PF05631">
    <property type="entry name" value="MFS_5"/>
    <property type="match status" value="1"/>
</dbReference>
<keyword evidence="6 13" id="KW-0812">Transmembrane</keyword>
<dbReference type="GO" id="GO:0015098">
    <property type="term" value="F:molybdate ion transmembrane transporter activity"/>
    <property type="evidence" value="ECO:0007669"/>
    <property type="project" value="InterPro"/>
</dbReference>
<evidence type="ECO:0000313" key="14">
    <source>
        <dbReference type="EMBL" id="KAK4219898.1"/>
    </source>
</evidence>
<gene>
    <name evidence="14" type="ORF">QBC37DRAFT_408762</name>
</gene>
<evidence type="ECO:0000256" key="12">
    <source>
        <dbReference type="SAM" id="MobiDB-lite"/>
    </source>
</evidence>
<feature type="compositionally biased region" description="Basic and acidic residues" evidence="12">
    <location>
        <begin position="115"/>
        <end position="126"/>
    </location>
</feature>
<comment type="function">
    <text evidence="1">Mediates high-affinity intracellular uptake of the rare oligo-element molybdenum.</text>
</comment>
<feature type="transmembrane region" description="Helical" evidence="13">
    <location>
        <begin position="144"/>
        <end position="165"/>
    </location>
</feature>
<feature type="transmembrane region" description="Helical" evidence="13">
    <location>
        <begin position="12"/>
        <end position="32"/>
    </location>
</feature>
<feature type="transmembrane region" description="Helical" evidence="13">
    <location>
        <begin position="317"/>
        <end position="338"/>
    </location>
</feature>
<sequence length="342" mass="36245">MFPGCLLINEGLTLVLGRVLGGLSTSLLFSVFESWMVADFEARGLGNNLSGMFGTMSMVNSLVAIASGVVSEWLVGISGTKKAPFMASVVVLAVAFGVIALSWNEYYGSTATEANAKKDDKKKEPSPPKSNTTTLSKILSDPKILCLGLASTIFEGSMFLFVFFWTPALRSTITSSSSSTSTLPYGVIFASFMASCLAASLAFNTFMSGASSSSDNTQQDKKTNQPVLTHTTLLLILLGISSVTFFVSAHPSSEQTAFWVFCLYEAAVGAYWPTMGTLKGRLIDDGIRSQVYGFLRVPLNVFVVVSLMLAGDGAAGFVGVFETCGMLLSGTVGVLWVARSAL</sequence>